<dbReference type="PANTHER" id="PTHR44936">
    <property type="entry name" value="SENSOR PROTEIN CREC"/>
    <property type="match status" value="1"/>
</dbReference>
<keyword evidence="3" id="KW-0808">Transferase</keyword>
<feature type="transmembrane region" description="Helical" evidence="7">
    <location>
        <begin position="80"/>
        <end position="107"/>
    </location>
</feature>
<evidence type="ECO:0000256" key="3">
    <source>
        <dbReference type="ARBA" id="ARBA00022679"/>
    </source>
</evidence>
<keyword evidence="4" id="KW-0547">Nucleotide-binding</keyword>
<comment type="catalytic activity">
    <reaction evidence="1">
        <text>ATP + protein L-histidine = ADP + protein N-phospho-L-histidine.</text>
        <dbReference type="EC" id="2.7.13.3"/>
    </reaction>
</comment>
<proteinExistence type="predicted"/>
<dbReference type="GO" id="GO:0000155">
    <property type="term" value="F:phosphorelay sensor kinase activity"/>
    <property type="evidence" value="ECO:0007669"/>
    <property type="project" value="TreeGrafter"/>
</dbReference>
<dbReference type="EMBL" id="CP041730">
    <property type="protein sequence ID" value="QDQ26643.1"/>
    <property type="molecule type" value="Genomic_DNA"/>
</dbReference>
<evidence type="ECO:0000256" key="4">
    <source>
        <dbReference type="ARBA" id="ARBA00022741"/>
    </source>
</evidence>
<evidence type="ECO:0000313" key="10">
    <source>
        <dbReference type="Proteomes" id="UP000317550"/>
    </source>
</evidence>
<dbReference type="InterPro" id="IPR005467">
    <property type="entry name" value="His_kinase_dom"/>
</dbReference>
<evidence type="ECO:0000259" key="8">
    <source>
        <dbReference type="PROSITE" id="PS50109"/>
    </source>
</evidence>
<keyword evidence="6" id="KW-0067">ATP-binding</keyword>
<dbReference type="Proteomes" id="UP000317550">
    <property type="component" value="Chromosome"/>
</dbReference>
<dbReference type="Pfam" id="PF02518">
    <property type="entry name" value="HATPase_c"/>
    <property type="match status" value="1"/>
</dbReference>
<dbReference type="InterPro" id="IPR003594">
    <property type="entry name" value="HATPase_dom"/>
</dbReference>
<dbReference type="GO" id="GO:0005886">
    <property type="term" value="C:plasma membrane"/>
    <property type="evidence" value="ECO:0007669"/>
    <property type="project" value="TreeGrafter"/>
</dbReference>
<feature type="transmembrane region" description="Helical" evidence="7">
    <location>
        <begin position="12"/>
        <end position="35"/>
    </location>
</feature>
<dbReference type="PRINTS" id="PR00344">
    <property type="entry name" value="BCTRLSENSOR"/>
</dbReference>
<feature type="transmembrane region" description="Helical" evidence="7">
    <location>
        <begin position="41"/>
        <end position="60"/>
    </location>
</feature>
<evidence type="ECO:0000256" key="7">
    <source>
        <dbReference type="SAM" id="Phobius"/>
    </source>
</evidence>
<sequence>MLPLYLLNTLRQLVFLRTLTVATYLAAMLTAVLVLEWHLPLPALLGICLLLLLYNGLTLWRIKLSRGGVAVTRGEIARQLAVDIVGHGLWLFFLGGATNPFTAWFLLPLTIAAASLPGRFTWALTALTIACYSTLLIWYQPLPISEQALAQAFFFHTLGMWLAFVGAALIVAGLVARIGRQLRDREHALAEARESGLRQQQILGLAIQAAGAAHRLGTPLATLTVLVDELLQDHAAQPALVADLTIMQQQLLACRKELDRLRTEHTAVPSQAADSAMAALLDDWRVVRPSAQVDFHRLGQGEPPLLILPFALRQALMNLLDNAADASPAWQGLTLDWSAERIWIQVEDSGPGFDGRASETLAGQGLGMGVVLAVSAIERAGGHLAWLARSGGGTCARIGLPAATI</sequence>
<feature type="transmembrane region" description="Helical" evidence="7">
    <location>
        <begin position="119"/>
        <end position="140"/>
    </location>
</feature>
<dbReference type="InterPro" id="IPR050980">
    <property type="entry name" value="2C_sensor_his_kinase"/>
</dbReference>
<dbReference type="GO" id="GO:0005524">
    <property type="term" value="F:ATP binding"/>
    <property type="evidence" value="ECO:0007669"/>
    <property type="project" value="UniProtKB-KW"/>
</dbReference>
<dbReference type="InterPro" id="IPR004358">
    <property type="entry name" value="Sig_transdc_His_kin-like_C"/>
</dbReference>
<evidence type="ECO:0000256" key="6">
    <source>
        <dbReference type="ARBA" id="ARBA00022840"/>
    </source>
</evidence>
<keyword evidence="10" id="KW-1185">Reference proteome</keyword>
<dbReference type="Gene3D" id="3.30.565.10">
    <property type="entry name" value="Histidine kinase-like ATPase, C-terminal domain"/>
    <property type="match status" value="1"/>
</dbReference>
<dbReference type="SMART" id="SM00387">
    <property type="entry name" value="HATPase_c"/>
    <property type="match status" value="1"/>
</dbReference>
<protein>
    <recommendedName>
        <fullName evidence="2">histidine kinase</fullName>
        <ecNumber evidence="2">2.7.13.3</ecNumber>
    </recommendedName>
</protein>
<dbReference type="RefSeq" id="WP_144278037.1">
    <property type="nucleotide sequence ID" value="NZ_CP041730.1"/>
</dbReference>
<reference evidence="10" key="1">
    <citation type="submission" date="2019-07" db="EMBL/GenBank/DDBJ databases">
        <title>Chitinimonas sp. nov., isolated from Ny-Alesund, arctica soil.</title>
        <authorList>
            <person name="Xu Q."/>
            <person name="Peng F."/>
        </authorList>
    </citation>
    <scope>NUCLEOTIDE SEQUENCE [LARGE SCALE GENOMIC DNA]</scope>
    <source>
        <strain evidence="10">R3-44</strain>
    </source>
</reference>
<dbReference type="OrthoDB" id="9767435at2"/>
<organism evidence="9 10">
    <name type="scientific">Chitinimonas arctica</name>
    <dbReference type="NCBI Taxonomy" id="2594795"/>
    <lineage>
        <taxon>Bacteria</taxon>
        <taxon>Pseudomonadati</taxon>
        <taxon>Pseudomonadota</taxon>
        <taxon>Betaproteobacteria</taxon>
        <taxon>Neisseriales</taxon>
        <taxon>Chitinibacteraceae</taxon>
        <taxon>Chitinimonas</taxon>
    </lineage>
</organism>
<evidence type="ECO:0000256" key="5">
    <source>
        <dbReference type="ARBA" id="ARBA00022777"/>
    </source>
</evidence>
<name>A0A516SES6_9NEIS</name>
<dbReference type="AlphaFoldDB" id="A0A516SES6"/>
<evidence type="ECO:0000313" key="9">
    <source>
        <dbReference type="EMBL" id="QDQ26643.1"/>
    </source>
</evidence>
<dbReference type="SUPFAM" id="SSF55874">
    <property type="entry name" value="ATPase domain of HSP90 chaperone/DNA topoisomerase II/histidine kinase"/>
    <property type="match status" value="1"/>
</dbReference>
<keyword evidence="7" id="KW-1133">Transmembrane helix</keyword>
<dbReference type="PANTHER" id="PTHR44936:SF10">
    <property type="entry name" value="SENSOR PROTEIN RSTB"/>
    <property type="match status" value="1"/>
</dbReference>
<keyword evidence="7" id="KW-0812">Transmembrane</keyword>
<dbReference type="PROSITE" id="PS50109">
    <property type="entry name" value="HIS_KIN"/>
    <property type="match status" value="1"/>
</dbReference>
<feature type="transmembrane region" description="Helical" evidence="7">
    <location>
        <begin position="152"/>
        <end position="176"/>
    </location>
</feature>
<dbReference type="InterPro" id="IPR036890">
    <property type="entry name" value="HATPase_C_sf"/>
</dbReference>
<dbReference type="EC" id="2.7.13.3" evidence="2"/>
<keyword evidence="5 9" id="KW-0418">Kinase</keyword>
<keyword evidence="7" id="KW-0472">Membrane</keyword>
<evidence type="ECO:0000256" key="1">
    <source>
        <dbReference type="ARBA" id="ARBA00000085"/>
    </source>
</evidence>
<accession>A0A516SES6</accession>
<gene>
    <name evidence="9" type="ORF">FNU76_09850</name>
</gene>
<evidence type="ECO:0000256" key="2">
    <source>
        <dbReference type="ARBA" id="ARBA00012438"/>
    </source>
</evidence>
<dbReference type="KEGG" id="cari:FNU76_09850"/>
<feature type="domain" description="Histidine kinase" evidence="8">
    <location>
        <begin position="211"/>
        <end position="404"/>
    </location>
</feature>